<dbReference type="Proteomes" id="UP000649617">
    <property type="component" value="Unassembled WGS sequence"/>
</dbReference>
<reference evidence="1" key="1">
    <citation type="submission" date="2021-02" db="EMBL/GenBank/DDBJ databases">
        <authorList>
            <person name="Dougan E. K."/>
            <person name="Rhodes N."/>
            <person name="Thang M."/>
            <person name="Chan C."/>
        </authorList>
    </citation>
    <scope>NUCLEOTIDE SEQUENCE</scope>
</reference>
<dbReference type="Gene3D" id="3.10.180.10">
    <property type="entry name" value="2,3-Dihydroxybiphenyl 1,2-Dioxygenase, domain 1"/>
    <property type="match status" value="1"/>
</dbReference>
<keyword evidence="2" id="KW-1185">Reference proteome</keyword>
<evidence type="ECO:0000313" key="2">
    <source>
        <dbReference type="Proteomes" id="UP000649617"/>
    </source>
</evidence>
<sequence>MNAIESVQSDLRPKLEKLVGYLNETNEVMAASFFTNILVSLVQLTEEEQLLELFIELSTTAFQGFMFDDVSWALTDDVLLYAEQVAQTFTADDNQLGFAEGRSDVHWVDFDLFGHQLVVHLDPALGSQGQVAHIKQGVDGHGVPVPHFGVVLTLAQWDQFRMQIDGVIDEFIIEPYTRFEGLPGEQKTMFFQDPSGNALEFKAFKDIQSALFSTA</sequence>
<dbReference type="AlphaFoldDB" id="A0A812VE82"/>
<dbReference type="EMBL" id="CAJNIZ010042748">
    <property type="protein sequence ID" value="CAE7636108.1"/>
    <property type="molecule type" value="Genomic_DNA"/>
</dbReference>
<protein>
    <recommendedName>
        <fullName evidence="3">VOC domain-containing protein</fullName>
    </recommendedName>
</protein>
<accession>A0A812VE82</accession>
<comment type="caution">
    <text evidence="1">The sequence shown here is derived from an EMBL/GenBank/DDBJ whole genome shotgun (WGS) entry which is preliminary data.</text>
</comment>
<dbReference type="PANTHER" id="PTHR39434">
    <property type="match status" value="1"/>
</dbReference>
<gene>
    <name evidence="1" type="ORF">SPIL2461_LOCUS16770</name>
</gene>
<dbReference type="PANTHER" id="PTHR39434:SF1">
    <property type="entry name" value="VOC DOMAIN-CONTAINING PROTEIN"/>
    <property type="match status" value="1"/>
</dbReference>
<dbReference type="SUPFAM" id="SSF54593">
    <property type="entry name" value="Glyoxalase/Bleomycin resistance protein/Dihydroxybiphenyl dioxygenase"/>
    <property type="match status" value="1"/>
</dbReference>
<dbReference type="InterPro" id="IPR029068">
    <property type="entry name" value="Glyas_Bleomycin-R_OHBP_Dase"/>
</dbReference>
<name>A0A812VE82_SYMPI</name>
<evidence type="ECO:0000313" key="1">
    <source>
        <dbReference type="EMBL" id="CAE7636108.1"/>
    </source>
</evidence>
<evidence type="ECO:0008006" key="3">
    <source>
        <dbReference type="Google" id="ProtNLM"/>
    </source>
</evidence>
<proteinExistence type="predicted"/>
<organism evidence="1 2">
    <name type="scientific">Symbiodinium pilosum</name>
    <name type="common">Dinoflagellate</name>
    <dbReference type="NCBI Taxonomy" id="2952"/>
    <lineage>
        <taxon>Eukaryota</taxon>
        <taxon>Sar</taxon>
        <taxon>Alveolata</taxon>
        <taxon>Dinophyceae</taxon>
        <taxon>Suessiales</taxon>
        <taxon>Symbiodiniaceae</taxon>
        <taxon>Symbiodinium</taxon>
    </lineage>
</organism>
<dbReference type="OrthoDB" id="2580091at2759"/>